<name>A0A9N7RMZ6_STRHE</name>
<dbReference type="SUPFAM" id="SSF52047">
    <property type="entry name" value="RNI-like"/>
    <property type="match status" value="1"/>
</dbReference>
<dbReference type="PANTHER" id="PTHR31639:SF42">
    <property type="entry name" value="OS02G0160200 PROTEIN"/>
    <property type="match status" value="1"/>
</dbReference>
<dbReference type="AlphaFoldDB" id="A0A9N7RMZ6"/>
<dbReference type="InterPro" id="IPR036047">
    <property type="entry name" value="F-box-like_dom_sf"/>
</dbReference>
<accession>A0A9N7RMZ6</accession>
<dbReference type="SUPFAM" id="SSF81383">
    <property type="entry name" value="F-box domain"/>
    <property type="match status" value="1"/>
</dbReference>
<dbReference type="Pfam" id="PF24758">
    <property type="entry name" value="LRR_At5g56370"/>
    <property type="match status" value="2"/>
</dbReference>
<comment type="caution">
    <text evidence="3">The sequence shown here is derived from an EMBL/GenBank/DDBJ whole genome shotgun (WGS) entry which is preliminary data.</text>
</comment>
<dbReference type="PANTHER" id="PTHR31639">
    <property type="entry name" value="F-BOX PROTEIN-LIKE"/>
    <property type="match status" value="1"/>
</dbReference>
<keyword evidence="4" id="KW-1185">Reference proteome</keyword>
<feature type="domain" description="F-box/LRR-repeat protein 15/At3g58940/PEG3-like LRR" evidence="2">
    <location>
        <begin position="88"/>
        <end position="200"/>
    </location>
</feature>
<dbReference type="InterPro" id="IPR055411">
    <property type="entry name" value="LRR_FXL15/At3g58940/PEG3-like"/>
</dbReference>
<dbReference type="Proteomes" id="UP001153555">
    <property type="component" value="Unassembled WGS sequence"/>
</dbReference>
<evidence type="ECO:0000259" key="1">
    <source>
        <dbReference type="Pfam" id="PF00646"/>
    </source>
</evidence>
<dbReference type="InterPro" id="IPR032675">
    <property type="entry name" value="LRR_dom_sf"/>
</dbReference>
<reference evidence="3" key="1">
    <citation type="submission" date="2019-12" db="EMBL/GenBank/DDBJ databases">
        <authorList>
            <person name="Scholes J."/>
        </authorList>
    </citation>
    <scope>NUCLEOTIDE SEQUENCE</scope>
</reference>
<protein>
    <submittedName>
        <fullName evidence="3">F-box/LRR-repeat protein</fullName>
    </submittedName>
</protein>
<dbReference type="Gene3D" id="3.80.10.10">
    <property type="entry name" value="Ribonuclease Inhibitor"/>
    <property type="match status" value="1"/>
</dbReference>
<dbReference type="Pfam" id="PF00646">
    <property type="entry name" value="F-box"/>
    <property type="match status" value="1"/>
</dbReference>
<evidence type="ECO:0000259" key="2">
    <source>
        <dbReference type="Pfam" id="PF24758"/>
    </source>
</evidence>
<organism evidence="3 4">
    <name type="scientific">Striga hermonthica</name>
    <name type="common">Purple witchweed</name>
    <name type="synonym">Buchnera hermonthica</name>
    <dbReference type="NCBI Taxonomy" id="68872"/>
    <lineage>
        <taxon>Eukaryota</taxon>
        <taxon>Viridiplantae</taxon>
        <taxon>Streptophyta</taxon>
        <taxon>Embryophyta</taxon>
        <taxon>Tracheophyta</taxon>
        <taxon>Spermatophyta</taxon>
        <taxon>Magnoliopsida</taxon>
        <taxon>eudicotyledons</taxon>
        <taxon>Gunneridae</taxon>
        <taxon>Pentapetalae</taxon>
        <taxon>asterids</taxon>
        <taxon>lamiids</taxon>
        <taxon>Lamiales</taxon>
        <taxon>Orobanchaceae</taxon>
        <taxon>Buchnereae</taxon>
        <taxon>Striga</taxon>
    </lineage>
</organism>
<feature type="domain" description="F-box/LRR-repeat protein 15/At3g58940/PEG3-like LRR" evidence="2">
    <location>
        <begin position="213"/>
        <end position="274"/>
    </location>
</feature>
<sequence>MEADRISQLPIHILHHIVCFISQKEAVRTCLLSKKWRHIGLTRPNLEFFEDSFDLSRTLQGYLDQNLSIHKLRLDLSTPVSPPVISLLNKWIPLIAALNVKAFELNFLSYTPAYYDLPSEVFLAESLEELQLCKCRLIPVESVRFRSLRKLTLKEFQVDGRTFDTKMLGCPLLRCLVLIRCWELKRYGRSIKIDVPNLETITINGKWIWCHRRSAFLFSHLTRLDLHSVILSSESFDLFLFRCPTLAKLTLDNCSGFEEFHLASDSVRFLTISTPEILLKGVKVCAPNILDFKFRARIPQVPDTLSFTSTASVMPH</sequence>
<evidence type="ECO:0000313" key="4">
    <source>
        <dbReference type="Proteomes" id="UP001153555"/>
    </source>
</evidence>
<proteinExistence type="predicted"/>
<gene>
    <name evidence="3" type="ORF">SHERM_03998</name>
</gene>
<dbReference type="Gene3D" id="1.20.1280.50">
    <property type="match status" value="1"/>
</dbReference>
<feature type="domain" description="F-box" evidence="1">
    <location>
        <begin position="6"/>
        <end position="39"/>
    </location>
</feature>
<dbReference type="EMBL" id="CACSLK010030184">
    <property type="protein sequence ID" value="CAA0836977.1"/>
    <property type="molecule type" value="Genomic_DNA"/>
</dbReference>
<evidence type="ECO:0000313" key="3">
    <source>
        <dbReference type="EMBL" id="CAA0836977.1"/>
    </source>
</evidence>
<dbReference type="OrthoDB" id="421226at2759"/>
<dbReference type="InterPro" id="IPR001810">
    <property type="entry name" value="F-box_dom"/>
</dbReference>